<comment type="caution">
    <text evidence="6">The sequence shown here is derived from an EMBL/GenBank/DDBJ whole genome shotgun (WGS) entry which is preliminary data.</text>
</comment>
<dbReference type="PANTHER" id="PTHR10502">
    <property type="entry name" value="ANNEXIN"/>
    <property type="match status" value="1"/>
</dbReference>
<evidence type="ECO:0000256" key="5">
    <source>
        <dbReference type="SAM" id="MobiDB-lite"/>
    </source>
</evidence>
<organism evidence="6 7">
    <name type="scientific">Diplodia seriata</name>
    <dbReference type="NCBI Taxonomy" id="420778"/>
    <lineage>
        <taxon>Eukaryota</taxon>
        <taxon>Fungi</taxon>
        <taxon>Dikarya</taxon>
        <taxon>Ascomycota</taxon>
        <taxon>Pezizomycotina</taxon>
        <taxon>Dothideomycetes</taxon>
        <taxon>Dothideomycetes incertae sedis</taxon>
        <taxon>Botryosphaeriales</taxon>
        <taxon>Botryosphaeriaceae</taxon>
        <taxon>Diplodia</taxon>
    </lineage>
</organism>
<dbReference type="GO" id="GO:0005544">
    <property type="term" value="F:calcium-dependent phospholipid binding"/>
    <property type="evidence" value="ECO:0007669"/>
    <property type="project" value="UniProtKB-KW"/>
</dbReference>
<dbReference type="GO" id="GO:0005886">
    <property type="term" value="C:plasma membrane"/>
    <property type="evidence" value="ECO:0007669"/>
    <property type="project" value="TreeGrafter"/>
</dbReference>
<dbReference type="GO" id="GO:0005634">
    <property type="term" value="C:nucleus"/>
    <property type="evidence" value="ECO:0007669"/>
    <property type="project" value="TreeGrafter"/>
</dbReference>
<sequence length="505" mass="55653">MSYYQQPPPGGHPPPFQQPCKSHCAPTAPKAEHLALTSLLPRHFVHKDSPQPGYNQPPPSQSYSPYPQQGYNRPPPPPPSMSHHQYPPQGGYPPQGYPPPQQYGAPGYPPPQQQYGAPQGYPPPQQQFSPPPGQYPPQQHGYGAPPPGQYGAPPPGPPPGQYGAPPPGQYGAPPVQAYGGGPPAPPSLGYSSQMPFVDTSMEAEALRKAMKGFGTDEKAVIRVLSKLDPVQMFSVRNTYNQRFMRDLLRDLEKETSGDFREALLACARGPLQQDAHTLFHAMRGVGTKESDLNDVLCGRTNADVHAIRAEYRKMFNKDLEADLRGDLSAGTETLFVMLAAGTRHEESTPIIPQNIEQATTELQNAMGTGPVGLNKNAVHACQVLSQRSDGELRAIADTYQRRYHQSLTKAIDSKFSGHMKDALHLTLTRALNKPMAEAELLEDSMSGVGTHDRHLIDRVVRVHWDRGFKEAVKQAYRAKYGKDLRKRIEGETRGDYERMLVAMIE</sequence>
<feature type="compositionally biased region" description="Pro residues" evidence="5">
    <location>
        <begin position="1"/>
        <end position="17"/>
    </location>
</feature>
<feature type="compositionally biased region" description="Pro residues" evidence="5">
    <location>
        <begin position="120"/>
        <end position="135"/>
    </location>
</feature>
<keyword evidence="3 4" id="KW-0041">Annexin</keyword>
<feature type="compositionally biased region" description="Pro residues" evidence="5">
    <location>
        <begin position="144"/>
        <end position="168"/>
    </location>
</feature>
<dbReference type="InterPro" id="IPR037104">
    <property type="entry name" value="Annexin_sf"/>
</dbReference>
<dbReference type="Pfam" id="PF00191">
    <property type="entry name" value="Annexin"/>
    <property type="match status" value="4"/>
</dbReference>
<dbReference type="AlphaFoldDB" id="A0A1S8B916"/>
<evidence type="ECO:0000256" key="3">
    <source>
        <dbReference type="ARBA" id="ARBA00023216"/>
    </source>
</evidence>
<proteinExistence type="inferred from homology"/>
<dbReference type="STRING" id="420778.A0A1S8B916"/>
<dbReference type="InterPro" id="IPR001464">
    <property type="entry name" value="Annexin"/>
</dbReference>
<dbReference type="SUPFAM" id="SSF47874">
    <property type="entry name" value="Annexin"/>
    <property type="match status" value="1"/>
</dbReference>
<feature type="compositionally biased region" description="Pro residues" evidence="5">
    <location>
        <begin position="95"/>
        <end position="112"/>
    </location>
</feature>
<dbReference type="PROSITE" id="PS51897">
    <property type="entry name" value="ANNEXIN_2"/>
    <property type="match status" value="3"/>
</dbReference>
<feature type="region of interest" description="Disordered" evidence="5">
    <location>
        <begin position="1"/>
        <end position="192"/>
    </location>
</feature>
<evidence type="ECO:0000313" key="7">
    <source>
        <dbReference type="Proteomes" id="UP000190776"/>
    </source>
</evidence>
<evidence type="ECO:0000256" key="4">
    <source>
        <dbReference type="RuleBase" id="RU003540"/>
    </source>
</evidence>
<dbReference type="GO" id="GO:0005737">
    <property type="term" value="C:cytoplasm"/>
    <property type="evidence" value="ECO:0007669"/>
    <property type="project" value="TreeGrafter"/>
</dbReference>
<dbReference type="GO" id="GO:0005509">
    <property type="term" value="F:calcium ion binding"/>
    <property type="evidence" value="ECO:0007669"/>
    <property type="project" value="InterPro"/>
</dbReference>
<dbReference type="GO" id="GO:0001786">
    <property type="term" value="F:phosphatidylserine binding"/>
    <property type="evidence" value="ECO:0007669"/>
    <property type="project" value="TreeGrafter"/>
</dbReference>
<dbReference type="InterPro" id="IPR018252">
    <property type="entry name" value="Annexin_repeat_CS"/>
</dbReference>
<gene>
    <name evidence="6" type="ORF">BK809_0001403</name>
</gene>
<dbReference type="Gene3D" id="1.10.220.10">
    <property type="entry name" value="Annexin"/>
    <property type="match status" value="4"/>
</dbReference>
<dbReference type="OrthoDB" id="37886at2759"/>
<comment type="similarity">
    <text evidence="1 4">Belongs to the annexin family.</text>
</comment>
<feature type="compositionally biased region" description="Low complexity" evidence="5">
    <location>
        <begin position="81"/>
        <end position="94"/>
    </location>
</feature>
<evidence type="ECO:0000313" key="6">
    <source>
        <dbReference type="EMBL" id="OMP84019.1"/>
    </source>
</evidence>
<dbReference type="FunFam" id="1.10.220.10:FF:000005">
    <property type="entry name" value="Annexin"/>
    <property type="match status" value="1"/>
</dbReference>
<reference evidence="6 7" key="1">
    <citation type="submission" date="2017-01" db="EMBL/GenBank/DDBJ databases">
        <title>Draft genome sequence of Diplodia seriata F98.1, a fungal species involved in grapevine trunk diseases.</title>
        <authorList>
            <person name="Robert-Siegwald G."/>
            <person name="Vallet J."/>
            <person name="Abou-Mansour E."/>
            <person name="Xu J."/>
            <person name="Rey P."/>
            <person name="Bertsch C."/>
            <person name="Rego C."/>
            <person name="Larignon P."/>
            <person name="Fontaine F."/>
            <person name="Lebrun M.-H."/>
        </authorList>
    </citation>
    <scope>NUCLEOTIDE SEQUENCE [LARGE SCALE GENOMIC DNA]</scope>
    <source>
        <strain evidence="6 7">F98.1</strain>
    </source>
</reference>
<dbReference type="PROSITE" id="PS00223">
    <property type="entry name" value="ANNEXIN_1"/>
    <property type="match status" value="1"/>
</dbReference>
<dbReference type="GO" id="GO:0012506">
    <property type="term" value="C:vesicle membrane"/>
    <property type="evidence" value="ECO:0007669"/>
    <property type="project" value="TreeGrafter"/>
</dbReference>
<accession>A0A1S8B916</accession>
<comment type="domain">
    <text evidence="4">A pair of annexin repeats may form one binding site for calcium and phospholipid.</text>
</comment>
<evidence type="ECO:0000256" key="2">
    <source>
        <dbReference type="ARBA" id="ARBA00022737"/>
    </source>
</evidence>
<feature type="compositionally biased region" description="Low complexity" evidence="5">
    <location>
        <begin position="61"/>
        <end position="72"/>
    </location>
</feature>
<dbReference type="InterPro" id="IPR018502">
    <property type="entry name" value="Annexin_repeat"/>
</dbReference>
<dbReference type="EMBL" id="MSZU01000106">
    <property type="protein sequence ID" value="OMP84019.1"/>
    <property type="molecule type" value="Genomic_DNA"/>
</dbReference>
<keyword evidence="4" id="KW-0106">Calcium</keyword>
<keyword evidence="2 4" id="KW-0677">Repeat</keyword>
<protein>
    <recommendedName>
        <fullName evidence="4">Annexin</fullName>
    </recommendedName>
</protein>
<dbReference type="PANTHER" id="PTHR10502:SF102">
    <property type="entry name" value="ANNEXIN B11"/>
    <property type="match status" value="1"/>
</dbReference>
<keyword evidence="4" id="KW-0111">Calcium/phospholipid-binding</keyword>
<evidence type="ECO:0000256" key="1">
    <source>
        <dbReference type="ARBA" id="ARBA00007831"/>
    </source>
</evidence>
<name>A0A1S8B916_9PEZI</name>
<dbReference type="Proteomes" id="UP000190776">
    <property type="component" value="Unassembled WGS sequence"/>
</dbReference>
<dbReference type="SMART" id="SM00335">
    <property type="entry name" value="ANX"/>
    <property type="match status" value="4"/>
</dbReference>
<dbReference type="PRINTS" id="PR00196">
    <property type="entry name" value="ANNEXIN"/>
</dbReference>